<feature type="domain" description="AMMECR1" evidence="1">
    <location>
        <begin position="8"/>
        <end position="188"/>
    </location>
</feature>
<dbReference type="PANTHER" id="PTHR13016">
    <property type="entry name" value="AMMECR1 HOMOLOG"/>
    <property type="match status" value="1"/>
</dbReference>
<evidence type="ECO:0000259" key="1">
    <source>
        <dbReference type="PROSITE" id="PS51112"/>
    </source>
</evidence>
<evidence type="ECO:0000313" key="3">
    <source>
        <dbReference type="Proteomes" id="UP000316562"/>
    </source>
</evidence>
<organism evidence="2 3">
    <name type="scientific">Acididesulfobacter guangdongensis</name>
    <dbReference type="NCBI Taxonomy" id="2597225"/>
    <lineage>
        <taxon>Bacteria</taxon>
        <taxon>Deltaproteobacteria</taxon>
        <taxon>Candidatus Acidulodesulfobacterales</taxon>
        <taxon>Candidatus Acididesulfobacter</taxon>
    </lineage>
</organism>
<dbReference type="PANTHER" id="PTHR13016:SF0">
    <property type="entry name" value="AMME SYNDROME CANDIDATE GENE 1 PROTEIN"/>
    <property type="match status" value="1"/>
</dbReference>
<dbReference type="InterPro" id="IPR027623">
    <property type="entry name" value="AmmeMemoSam_A"/>
</dbReference>
<protein>
    <submittedName>
        <fullName evidence="2">AmmeMemoRadiSam system protein A</fullName>
    </submittedName>
</protein>
<dbReference type="InterPro" id="IPR027485">
    <property type="entry name" value="AMMECR1_N"/>
</dbReference>
<gene>
    <name evidence="2" type="primary">amrA</name>
    <name evidence="2" type="ORF">EVJ46_02385</name>
</gene>
<dbReference type="EMBL" id="SGBC01000001">
    <property type="protein sequence ID" value="RZD17099.1"/>
    <property type="molecule type" value="Genomic_DNA"/>
</dbReference>
<sequence>MEFNLNDNEKKQLIRIARKSIEDSLNGKKDAYLNSDELLNSLTDNLRKKAGVFVTLKFNGEQLRGCIGNFISNEPIYKNIYKMAYEAAFNDPRFMPLSISELSKISIEISVLSPLEKIGSLDEIIIGKHGLYIMKGPYHGVLLPQVATEYHMNKTQFLEAVSQKAGLPEDAYKENADIYIFSAEIFGE</sequence>
<dbReference type="AlphaFoldDB" id="A0A519BIM1"/>
<dbReference type="NCBIfam" id="TIGR04335">
    <property type="entry name" value="AmmeMemoSam_A"/>
    <property type="match status" value="1"/>
</dbReference>
<dbReference type="NCBIfam" id="TIGR00296">
    <property type="entry name" value="TIGR00296 family protein"/>
    <property type="match status" value="1"/>
</dbReference>
<reference evidence="2 3" key="1">
    <citation type="journal article" date="2019" name="ISME J.">
        <title>Insights into ecological role of a new deltaproteobacterial order Candidatus Acidulodesulfobacterales by metagenomics and metatranscriptomics.</title>
        <authorList>
            <person name="Tan S."/>
            <person name="Liu J."/>
            <person name="Fang Y."/>
            <person name="Hedlund B.P."/>
            <person name="Lian Z.H."/>
            <person name="Huang L.Y."/>
            <person name="Li J.T."/>
            <person name="Huang L.N."/>
            <person name="Li W.J."/>
            <person name="Jiang H.C."/>
            <person name="Dong H.L."/>
            <person name="Shu W.S."/>
        </authorList>
    </citation>
    <scope>NUCLEOTIDE SEQUENCE [LARGE SCALE GENOMIC DNA]</scope>
    <source>
        <strain evidence="2">AP2</strain>
    </source>
</reference>
<dbReference type="SUPFAM" id="SSF143447">
    <property type="entry name" value="AMMECR1-like"/>
    <property type="match status" value="1"/>
</dbReference>
<evidence type="ECO:0000313" key="2">
    <source>
        <dbReference type="EMBL" id="RZD17099.1"/>
    </source>
</evidence>
<proteinExistence type="predicted"/>
<comment type="caution">
    <text evidence="2">The sequence shown here is derived from an EMBL/GenBank/DDBJ whole genome shotgun (WGS) entry which is preliminary data.</text>
</comment>
<dbReference type="Pfam" id="PF01871">
    <property type="entry name" value="AMMECR1"/>
    <property type="match status" value="1"/>
</dbReference>
<name>A0A519BIM1_ACIG2</name>
<dbReference type="InterPro" id="IPR036071">
    <property type="entry name" value="AMMECR1_dom_sf"/>
</dbReference>
<dbReference type="Proteomes" id="UP000316562">
    <property type="component" value="Unassembled WGS sequence"/>
</dbReference>
<dbReference type="InterPro" id="IPR002733">
    <property type="entry name" value="AMMECR1_domain"/>
</dbReference>
<dbReference type="Gene3D" id="3.30.1490.150">
    <property type="entry name" value="Hypothetical protein ph0010, domain 2"/>
    <property type="match status" value="1"/>
</dbReference>
<dbReference type="Gene3D" id="3.30.700.20">
    <property type="entry name" value="Hypothetical protein ph0010, domain 1"/>
    <property type="match status" value="1"/>
</dbReference>
<dbReference type="InterPro" id="IPR023473">
    <property type="entry name" value="AMMECR1"/>
</dbReference>
<dbReference type="PROSITE" id="PS51112">
    <property type="entry name" value="AMMECR1"/>
    <property type="match status" value="1"/>
</dbReference>
<accession>A0A519BIM1</accession>